<dbReference type="InterPro" id="IPR050583">
    <property type="entry name" value="Mycobacterial_A85_antigen"/>
</dbReference>
<dbReference type="InterPro" id="IPR000801">
    <property type="entry name" value="Esterase-like"/>
</dbReference>
<dbReference type="Gene3D" id="3.40.50.1820">
    <property type="entry name" value="alpha/beta hydrolase"/>
    <property type="match status" value="1"/>
</dbReference>
<dbReference type="AlphaFoldDB" id="A0A7W8KD79"/>
<evidence type="ECO:0000313" key="1">
    <source>
        <dbReference type="EMBL" id="GHF41776.1"/>
    </source>
</evidence>
<dbReference type="Pfam" id="PF00756">
    <property type="entry name" value="Esterase"/>
    <property type="match status" value="1"/>
</dbReference>
<proteinExistence type="predicted"/>
<dbReference type="EMBL" id="BNAJ01000003">
    <property type="protein sequence ID" value="GHF41776.1"/>
    <property type="molecule type" value="Genomic_DNA"/>
</dbReference>
<keyword evidence="2" id="KW-0378">Hydrolase</keyword>
<dbReference type="Proteomes" id="UP000539473">
    <property type="component" value="Unassembled WGS sequence"/>
</dbReference>
<protein>
    <submittedName>
        <fullName evidence="2">Putative alpha/beta superfamily hydrolase</fullName>
    </submittedName>
</protein>
<dbReference type="GO" id="GO:0016787">
    <property type="term" value="F:hydrolase activity"/>
    <property type="evidence" value="ECO:0007669"/>
    <property type="project" value="UniProtKB-KW"/>
</dbReference>
<dbReference type="SUPFAM" id="SSF53474">
    <property type="entry name" value="alpha/beta-Hydrolases"/>
    <property type="match status" value="1"/>
</dbReference>
<dbReference type="PANTHER" id="PTHR48098:SF6">
    <property type="entry name" value="FERRI-BACILLIBACTIN ESTERASE BESA"/>
    <property type="match status" value="1"/>
</dbReference>
<comment type="caution">
    <text evidence="2">The sequence shown here is derived from an EMBL/GenBank/DDBJ whole genome shotgun (WGS) entry which is preliminary data.</text>
</comment>
<organism evidence="2 3">
    <name type="scientific">Deinococcus metalli</name>
    <dbReference type="NCBI Taxonomy" id="1141878"/>
    <lineage>
        <taxon>Bacteria</taxon>
        <taxon>Thermotogati</taxon>
        <taxon>Deinococcota</taxon>
        <taxon>Deinococci</taxon>
        <taxon>Deinococcales</taxon>
        <taxon>Deinococcaceae</taxon>
        <taxon>Deinococcus</taxon>
    </lineage>
</organism>
<dbReference type="RefSeq" id="WP_184110258.1">
    <property type="nucleotide sequence ID" value="NZ_BNAJ01000003.1"/>
</dbReference>
<reference evidence="1" key="1">
    <citation type="journal article" date="2014" name="Int. J. Syst. Evol. Microbiol.">
        <title>Complete genome of a new Firmicutes species belonging to the dominant human colonic microbiota ('Ruminococcus bicirculans') reveals two chromosomes and a selective capacity to utilize plant glucans.</title>
        <authorList>
            <consortium name="NISC Comparative Sequencing Program"/>
            <person name="Wegmann U."/>
            <person name="Louis P."/>
            <person name="Goesmann A."/>
            <person name="Henrissat B."/>
            <person name="Duncan S.H."/>
            <person name="Flint H.J."/>
        </authorList>
    </citation>
    <scope>NUCLEOTIDE SEQUENCE</scope>
    <source>
        <strain evidence="1">CGMCC 1.18437</strain>
    </source>
</reference>
<dbReference type="Proteomes" id="UP000619376">
    <property type="component" value="Unassembled WGS sequence"/>
</dbReference>
<reference evidence="4" key="2">
    <citation type="journal article" date="2019" name="Int. J. Syst. Evol. Microbiol.">
        <title>The Global Catalogue of Microorganisms (GCM) 10K type strain sequencing project: providing services to taxonomists for standard genome sequencing and annotation.</title>
        <authorList>
            <consortium name="The Broad Institute Genomics Platform"/>
            <consortium name="The Broad Institute Genome Sequencing Center for Infectious Disease"/>
            <person name="Wu L."/>
            <person name="Ma J."/>
        </authorList>
    </citation>
    <scope>NUCLEOTIDE SEQUENCE [LARGE SCALE GENOMIC DNA]</scope>
    <source>
        <strain evidence="4">CGMCC 1.18437</strain>
    </source>
</reference>
<reference evidence="2 3" key="3">
    <citation type="submission" date="2020-08" db="EMBL/GenBank/DDBJ databases">
        <title>Genomic Encyclopedia of Type Strains, Phase IV (KMG-IV): sequencing the most valuable type-strain genomes for metagenomic binning, comparative biology and taxonomic classification.</title>
        <authorList>
            <person name="Goeker M."/>
        </authorList>
    </citation>
    <scope>NUCLEOTIDE SEQUENCE [LARGE SCALE GENOMIC DNA]</scope>
    <source>
        <strain evidence="2 3">DSM 27521</strain>
    </source>
</reference>
<name>A0A7W8KD79_9DEIO</name>
<evidence type="ECO:0000313" key="2">
    <source>
        <dbReference type="EMBL" id="MBB5375971.1"/>
    </source>
</evidence>
<sequence>MPRVHFRISHRSPARPPGTLFLTGDHRAWSSDPAGWTFGPDGTLDAELPDGTLLGVKVRCVAPDGTVTEEGDAWGGRAPAHTVVVRGDTEVRLDVAGWQDGGEGRSRPARSLPPTAELILTAPWGEQPVRLWEPSGASGTLPLLILHDGQNVFDEGPSFAGESWDAAGAAQALADAGHPLRIAALPVNEERSRRYVPFPFELNGHRPGADEYCNWIRDVLRPALAARWGDTPPAQTTLAGSSFGGLITLYAGLRDPDAYGTLGVFSPAVWPADFELLRWMEGRSAPRARVWLDMGDHEGGSLQGAAEVVQLTHDLAARLRPHVQDVRVTIGAGHWHDEAAWRARFPAFLRWWLRADATPASRSAAARRAAPDSA</sequence>
<accession>A0A7W8KD79</accession>
<reference evidence="1" key="4">
    <citation type="submission" date="2024-05" db="EMBL/GenBank/DDBJ databases">
        <authorList>
            <person name="Sun Q."/>
            <person name="Zhou Y."/>
        </authorList>
    </citation>
    <scope>NUCLEOTIDE SEQUENCE</scope>
    <source>
        <strain evidence="1">CGMCC 1.18437</strain>
    </source>
</reference>
<evidence type="ECO:0000313" key="3">
    <source>
        <dbReference type="Proteomes" id="UP000539473"/>
    </source>
</evidence>
<dbReference type="PANTHER" id="PTHR48098">
    <property type="entry name" value="ENTEROCHELIN ESTERASE-RELATED"/>
    <property type="match status" value="1"/>
</dbReference>
<keyword evidence="4" id="KW-1185">Reference proteome</keyword>
<dbReference type="InterPro" id="IPR029058">
    <property type="entry name" value="AB_hydrolase_fold"/>
</dbReference>
<evidence type="ECO:0000313" key="4">
    <source>
        <dbReference type="Proteomes" id="UP000619376"/>
    </source>
</evidence>
<gene>
    <name evidence="1" type="ORF">GCM10017781_18130</name>
    <name evidence="2" type="ORF">HNQ07_001428</name>
</gene>
<dbReference type="EMBL" id="JACHFK010000003">
    <property type="protein sequence ID" value="MBB5375971.1"/>
    <property type="molecule type" value="Genomic_DNA"/>
</dbReference>